<comment type="similarity">
    <text evidence="10">Belongs to the TrkH potassium transport family.</text>
</comment>
<keyword evidence="2 10" id="KW-0813">Transport</keyword>
<feature type="binding site" evidence="11">
    <location>
        <position position="236"/>
    </location>
    <ligand>
        <name>K(+)</name>
        <dbReference type="ChEBI" id="CHEBI:29103"/>
    </ligand>
</feature>
<dbReference type="GO" id="GO:0015379">
    <property type="term" value="F:potassium:chloride symporter activity"/>
    <property type="evidence" value="ECO:0007669"/>
    <property type="project" value="InterPro"/>
</dbReference>
<reference evidence="13" key="2">
    <citation type="submission" date="2023-01" db="EMBL/GenBank/DDBJ databases">
        <authorList>
            <person name="Sun Q."/>
            <person name="Evtushenko L."/>
        </authorList>
    </citation>
    <scope>NUCLEOTIDE SEQUENCE</scope>
    <source>
        <strain evidence="13">VKM B-2789</strain>
    </source>
</reference>
<keyword evidence="3 10" id="KW-1003">Cell membrane</keyword>
<feature type="binding site" evidence="11">
    <location>
        <position position="128"/>
    </location>
    <ligand>
        <name>K(+)</name>
        <dbReference type="ChEBI" id="CHEBI:29103"/>
    </ligand>
</feature>
<keyword evidence="6 10" id="KW-0630">Potassium</keyword>
<feature type="binding site" evidence="11">
    <location>
        <position position="448"/>
    </location>
    <ligand>
        <name>K(+)</name>
        <dbReference type="ChEBI" id="CHEBI:29103"/>
    </ligand>
</feature>
<protein>
    <recommendedName>
        <fullName evidence="10">Trk system potassium uptake protein</fullName>
    </recommendedName>
</protein>
<feature type="transmembrane region" description="Helical" evidence="12">
    <location>
        <begin position="348"/>
        <end position="367"/>
    </location>
</feature>
<dbReference type="InterPro" id="IPR004772">
    <property type="entry name" value="TrkH"/>
</dbReference>
<evidence type="ECO:0000256" key="1">
    <source>
        <dbReference type="ARBA" id="ARBA00004651"/>
    </source>
</evidence>
<evidence type="ECO:0000256" key="2">
    <source>
        <dbReference type="ARBA" id="ARBA00022448"/>
    </source>
</evidence>
<organism evidence="13 14">
    <name type="scientific">Ancylobacter defluvii</name>
    <dbReference type="NCBI Taxonomy" id="1282440"/>
    <lineage>
        <taxon>Bacteria</taxon>
        <taxon>Pseudomonadati</taxon>
        <taxon>Pseudomonadota</taxon>
        <taxon>Alphaproteobacteria</taxon>
        <taxon>Hyphomicrobiales</taxon>
        <taxon>Xanthobacteraceae</taxon>
        <taxon>Ancylobacter</taxon>
    </lineage>
</organism>
<evidence type="ECO:0000256" key="3">
    <source>
        <dbReference type="ARBA" id="ARBA00022475"/>
    </source>
</evidence>
<feature type="binding site" evidence="11">
    <location>
        <position position="331"/>
    </location>
    <ligand>
        <name>K(+)</name>
        <dbReference type="ChEBI" id="CHEBI:29103"/>
    </ligand>
</feature>
<feature type="transmembrane region" description="Helical" evidence="12">
    <location>
        <begin position="288"/>
        <end position="304"/>
    </location>
</feature>
<evidence type="ECO:0000256" key="8">
    <source>
        <dbReference type="ARBA" id="ARBA00023065"/>
    </source>
</evidence>
<dbReference type="GO" id="GO:0046872">
    <property type="term" value="F:metal ion binding"/>
    <property type="evidence" value="ECO:0007669"/>
    <property type="project" value="UniProtKB-KW"/>
</dbReference>
<feature type="transmembrane region" description="Helical" evidence="12">
    <location>
        <begin position="53"/>
        <end position="74"/>
    </location>
</feature>
<dbReference type="AlphaFoldDB" id="A0A9W6JZJ3"/>
<keyword evidence="8 10" id="KW-0406">Ion transport</keyword>
<evidence type="ECO:0000256" key="12">
    <source>
        <dbReference type="SAM" id="Phobius"/>
    </source>
</evidence>
<feature type="transmembrane region" description="Helical" evidence="12">
    <location>
        <begin position="199"/>
        <end position="218"/>
    </location>
</feature>
<reference evidence="13" key="1">
    <citation type="journal article" date="2014" name="Int. J. Syst. Evol. Microbiol.">
        <title>Complete genome sequence of Corynebacterium casei LMG S-19264T (=DSM 44701T), isolated from a smear-ripened cheese.</title>
        <authorList>
            <consortium name="US DOE Joint Genome Institute (JGI-PGF)"/>
            <person name="Walter F."/>
            <person name="Albersmeier A."/>
            <person name="Kalinowski J."/>
            <person name="Ruckert C."/>
        </authorList>
    </citation>
    <scope>NUCLEOTIDE SEQUENCE</scope>
    <source>
        <strain evidence="13">VKM B-2789</strain>
    </source>
</reference>
<keyword evidence="4 10" id="KW-0633">Potassium transport</keyword>
<dbReference type="EMBL" id="BSFM01000014">
    <property type="protein sequence ID" value="GLK85229.1"/>
    <property type="molecule type" value="Genomic_DNA"/>
</dbReference>
<evidence type="ECO:0000256" key="4">
    <source>
        <dbReference type="ARBA" id="ARBA00022538"/>
    </source>
</evidence>
<evidence type="ECO:0000256" key="10">
    <source>
        <dbReference type="PIRNR" id="PIRNR006247"/>
    </source>
</evidence>
<keyword evidence="14" id="KW-1185">Reference proteome</keyword>
<dbReference type="PIRSF" id="PIRSF006247">
    <property type="entry name" value="TrkH"/>
    <property type="match status" value="1"/>
</dbReference>
<feature type="binding site" evidence="11">
    <location>
        <position position="332"/>
    </location>
    <ligand>
        <name>K(+)</name>
        <dbReference type="ChEBI" id="CHEBI:29103"/>
    </ligand>
</feature>
<name>A0A9W6JZJ3_9HYPH</name>
<evidence type="ECO:0000256" key="6">
    <source>
        <dbReference type="ARBA" id="ARBA00022958"/>
    </source>
</evidence>
<evidence type="ECO:0000256" key="9">
    <source>
        <dbReference type="ARBA" id="ARBA00023136"/>
    </source>
</evidence>
<comment type="function">
    <text evidence="10">Low-affinity potassium transport system. Interacts with Trk system potassium uptake protein TrkA.</text>
</comment>
<proteinExistence type="inferred from homology"/>
<keyword evidence="7 12" id="KW-1133">Transmembrane helix</keyword>
<keyword evidence="10" id="KW-0997">Cell inner membrane</keyword>
<feature type="transmembrane region" description="Helical" evidence="12">
    <location>
        <begin position="470"/>
        <end position="493"/>
    </location>
</feature>
<evidence type="ECO:0000256" key="11">
    <source>
        <dbReference type="PIRSR" id="PIRSR006247-1"/>
    </source>
</evidence>
<feature type="transmembrane region" description="Helical" evidence="12">
    <location>
        <begin position="255"/>
        <end position="276"/>
    </location>
</feature>
<feature type="transmembrane region" description="Helical" evidence="12">
    <location>
        <begin position="20"/>
        <end position="41"/>
    </location>
</feature>
<dbReference type="GO" id="GO:0005886">
    <property type="term" value="C:plasma membrane"/>
    <property type="evidence" value="ECO:0007669"/>
    <property type="project" value="UniProtKB-SubCell"/>
</dbReference>
<keyword evidence="5 12" id="KW-0812">Transmembrane</keyword>
<evidence type="ECO:0000313" key="13">
    <source>
        <dbReference type="EMBL" id="GLK85229.1"/>
    </source>
</evidence>
<dbReference type="PANTHER" id="PTHR32024">
    <property type="entry name" value="TRK SYSTEM POTASSIUM UPTAKE PROTEIN TRKG-RELATED"/>
    <property type="match status" value="1"/>
</dbReference>
<feature type="transmembrane region" description="Helical" evidence="12">
    <location>
        <begin position="406"/>
        <end position="431"/>
    </location>
</feature>
<comment type="caution">
    <text evidence="13">The sequence shown here is derived from an EMBL/GenBank/DDBJ whole genome shotgun (WGS) entry which is preliminary data.</text>
</comment>
<dbReference type="Proteomes" id="UP001143330">
    <property type="component" value="Unassembled WGS sequence"/>
</dbReference>
<dbReference type="PANTHER" id="PTHR32024:SF3">
    <property type="entry name" value="TRK SYSTEM POTASSIUM UPTAKE PROTEIN"/>
    <property type="match status" value="1"/>
</dbReference>
<accession>A0A9W6JZJ3</accession>
<evidence type="ECO:0000256" key="7">
    <source>
        <dbReference type="ARBA" id="ARBA00022989"/>
    </source>
</evidence>
<gene>
    <name evidence="13" type="ORF">GCM10017653_32990</name>
</gene>
<comment type="subcellular location">
    <subcellularLocation>
        <location evidence="10">Cell inner membrane</location>
        <topology evidence="10">Multi-pass membrane protein</topology>
    </subcellularLocation>
    <subcellularLocation>
        <location evidence="1">Cell membrane</location>
        <topology evidence="1">Multi-pass membrane protein</topology>
    </subcellularLocation>
</comment>
<evidence type="ECO:0000256" key="5">
    <source>
        <dbReference type="ARBA" id="ARBA00022692"/>
    </source>
</evidence>
<dbReference type="InterPro" id="IPR003445">
    <property type="entry name" value="Cat_transpt"/>
</dbReference>
<feature type="transmembrane region" description="Helical" evidence="12">
    <location>
        <begin position="151"/>
        <end position="178"/>
    </location>
</feature>
<keyword evidence="9 10" id="KW-0472">Membrane</keyword>
<feature type="transmembrane region" description="Helical" evidence="12">
    <location>
        <begin position="86"/>
        <end position="108"/>
    </location>
</feature>
<dbReference type="Pfam" id="PF02386">
    <property type="entry name" value="TrkH"/>
    <property type="match status" value="1"/>
</dbReference>
<feature type="binding site" evidence="11">
    <location>
        <position position="129"/>
    </location>
    <ligand>
        <name>K(+)</name>
        <dbReference type="ChEBI" id="CHEBI:29103"/>
    </ligand>
</feature>
<keyword evidence="11" id="KW-0479">Metal-binding</keyword>
<evidence type="ECO:0000313" key="14">
    <source>
        <dbReference type="Proteomes" id="UP001143330"/>
    </source>
</evidence>
<sequence>MLGCVQPAVTSRVLASVIDFRPIAAVLGVLLAVLGTTMMIPALVDVLAGEDDFIIYAATAAITVFVGLSLWLAGRTGEVELLGLRQAFILTTLSWVLLSLFAAIPFMWSETRLSFADAYFEAMSGLTTTGATVISNLDDRPPGILIWRAFLHWYGGIGIIVFAMAFLPMLQIGGMQLFRAESSDKSEKVLPRAAQLAKGILGTYVALTFICGLAYMLAGMDAFDAVAHAMATISTGGFSTHDASIGFFHSPAIEYVAIVFMITGSLPFLLYVRVLAGDFSRLFANAEVRLFLGLAAVFTLISMFEQVRGGIAEGETALRHALFNVVSLMSTTGFVTVDFTDWGPPTDALYFILLFLGGCTGSTSGGMKMFRIAILGSALVQHLKRIVYPSGVFPVRYGGAPIDDSVVASVLSFGFLYLASFAVISIALNWFGLDLVTALSGAITAIGNVGPGIGPHIGPAANFAGLPDSVIWILSFGMLLGRLELFTVLVLFLPSFWRR</sequence>
<feature type="binding site" evidence="11">
    <location>
        <position position="449"/>
    </location>
    <ligand>
        <name>K(+)</name>
        <dbReference type="ChEBI" id="CHEBI:29103"/>
    </ligand>
</feature>